<dbReference type="Pfam" id="PF09444">
    <property type="entry name" value="MRC1"/>
    <property type="match status" value="1"/>
</dbReference>
<gene>
    <name evidence="6" type="ORF">QBC37DRAFT_426981</name>
</gene>
<evidence type="ECO:0000256" key="1">
    <source>
        <dbReference type="ARBA" id="ARBA00004123"/>
    </source>
</evidence>
<evidence type="ECO:0000256" key="4">
    <source>
        <dbReference type="SAM" id="MobiDB-lite"/>
    </source>
</evidence>
<evidence type="ECO:0000313" key="7">
    <source>
        <dbReference type="Proteomes" id="UP001301769"/>
    </source>
</evidence>
<keyword evidence="3" id="KW-0539">Nucleus</keyword>
<reference evidence="6" key="1">
    <citation type="journal article" date="2023" name="Mol. Phylogenet. Evol.">
        <title>Genome-scale phylogeny and comparative genomics of the fungal order Sordariales.</title>
        <authorList>
            <person name="Hensen N."/>
            <person name="Bonometti L."/>
            <person name="Westerberg I."/>
            <person name="Brannstrom I.O."/>
            <person name="Guillou S."/>
            <person name="Cros-Aarteil S."/>
            <person name="Calhoun S."/>
            <person name="Haridas S."/>
            <person name="Kuo A."/>
            <person name="Mondo S."/>
            <person name="Pangilinan J."/>
            <person name="Riley R."/>
            <person name="LaButti K."/>
            <person name="Andreopoulos B."/>
            <person name="Lipzen A."/>
            <person name="Chen C."/>
            <person name="Yan M."/>
            <person name="Daum C."/>
            <person name="Ng V."/>
            <person name="Clum A."/>
            <person name="Steindorff A."/>
            <person name="Ohm R.A."/>
            <person name="Martin F."/>
            <person name="Silar P."/>
            <person name="Natvig D.O."/>
            <person name="Lalanne C."/>
            <person name="Gautier V."/>
            <person name="Ament-Velasquez S.L."/>
            <person name="Kruys A."/>
            <person name="Hutchinson M.I."/>
            <person name="Powell A.J."/>
            <person name="Barry K."/>
            <person name="Miller A.N."/>
            <person name="Grigoriev I.V."/>
            <person name="Debuchy R."/>
            <person name="Gladieux P."/>
            <person name="Hiltunen Thoren M."/>
            <person name="Johannesson H."/>
        </authorList>
    </citation>
    <scope>NUCLEOTIDE SEQUENCE</scope>
    <source>
        <strain evidence="6">PSN293</strain>
    </source>
</reference>
<feature type="compositionally biased region" description="Polar residues" evidence="4">
    <location>
        <begin position="1"/>
        <end position="10"/>
    </location>
</feature>
<feature type="compositionally biased region" description="Polar residues" evidence="4">
    <location>
        <begin position="139"/>
        <end position="150"/>
    </location>
</feature>
<proteinExistence type="predicted"/>
<feature type="region of interest" description="Disordered" evidence="4">
    <location>
        <begin position="1129"/>
        <end position="1279"/>
    </location>
</feature>
<feature type="compositionally biased region" description="Basic residues" evidence="4">
    <location>
        <begin position="105"/>
        <end position="115"/>
    </location>
</feature>
<feature type="compositionally biased region" description="Acidic residues" evidence="4">
    <location>
        <begin position="570"/>
        <end position="607"/>
    </location>
</feature>
<feature type="region of interest" description="Disordered" evidence="4">
    <location>
        <begin position="57"/>
        <end position="251"/>
    </location>
</feature>
<feature type="compositionally biased region" description="Basic and acidic residues" evidence="4">
    <location>
        <begin position="181"/>
        <end position="197"/>
    </location>
</feature>
<dbReference type="InterPro" id="IPR024146">
    <property type="entry name" value="Claspin"/>
</dbReference>
<feature type="compositionally biased region" description="Low complexity" evidence="4">
    <location>
        <begin position="1311"/>
        <end position="1324"/>
    </location>
</feature>
<feature type="region of interest" description="Disordered" evidence="4">
    <location>
        <begin position="738"/>
        <end position="791"/>
    </location>
</feature>
<dbReference type="GO" id="GO:0033314">
    <property type="term" value="P:mitotic DNA replication checkpoint signaling"/>
    <property type="evidence" value="ECO:0007669"/>
    <property type="project" value="TreeGrafter"/>
</dbReference>
<feature type="region of interest" description="Disordered" evidence="4">
    <location>
        <begin position="872"/>
        <end position="947"/>
    </location>
</feature>
<feature type="compositionally biased region" description="Low complexity" evidence="4">
    <location>
        <begin position="294"/>
        <end position="305"/>
    </location>
</feature>
<feature type="compositionally biased region" description="Basic and acidic residues" evidence="4">
    <location>
        <begin position="239"/>
        <end position="250"/>
    </location>
</feature>
<dbReference type="EMBL" id="MU858149">
    <property type="protein sequence ID" value="KAK4211449.1"/>
    <property type="molecule type" value="Genomic_DNA"/>
</dbReference>
<dbReference type="GO" id="GO:0010997">
    <property type="term" value="F:anaphase-promoting complex binding"/>
    <property type="evidence" value="ECO:0007669"/>
    <property type="project" value="TreeGrafter"/>
</dbReference>
<feature type="region of interest" description="Disordered" evidence="4">
    <location>
        <begin position="374"/>
        <end position="399"/>
    </location>
</feature>
<evidence type="ECO:0000259" key="5">
    <source>
        <dbReference type="Pfam" id="PF09444"/>
    </source>
</evidence>
<feature type="region of interest" description="Disordered" evidence="4">
    <location>
        <begin position="459"/>
        <end position="486"/>
    </location>
</feature>
<feature type="compositionally biased region" description="Basic and acidic residues" evidence="4">
    <location>
        <begin position="307"/>
        <end position="316"/>
    </location>
</feature>
<protein>
    <submittedName>
        <fullName evidence="6">Mediator of replication checkpoint protein 1</fullName>
    </submittedName>
</protein>
<sequence>MASSPTSTPKRVSVSREATPPSPHVTTHPDLVAMLQSSDEEEDNAILRPRGRLAARMLENARVHDSDSESGTEKDATRQRQSPAKDTISTDNNEDAEEDEIITTRPRKLLSRRQRSATPDRPPQEHAGSSPGLFVSPAKPQSPTAQSNAGDDSGSEDGLPSVASVAKKSRLLAFEARKRKAREEKEAEEARKREERLATQQSFEDDMDVDADSDVSDDDGGHKLTQKTARPAPRKASKKALEEMNRETQRLTRGLQLAHEVKVKKKITKSALFERFNFKLPGSETPKAAQAEVAQSSSRAASPASHRQTDTEDKDTPPSSPPAAVRDIDTAKDVPTGTSNVLPPLGDDLLSEDENGDLPTLEAALNAATAKRSLNKGKGKEIAAAQEAPQQQPAPKVKKNVRVKLPVTQVNTVTFSLDDDDDDLAILPRTKVDAIFDRLPANLAKESRPMQMLRRLAHLDDPEKKPAAPNFRKEKQADQPPPMTAGELEMSLLQRARLQAKLERDRHLEMLRSKGIHVQTAEERENEIAQVEDIVSRARKEAEELMQREREDAKADRKARRDAGEADPLGWDDSDESDDDYQAEPEQREEQEEAEVELSGSEEEDASNQDSAGALVDDMADSAEESEDQEPEEIGDQDSDEEEPLTSKQPRRRPVKLKAILLSDSEDEEELTPRKAAEATPKPKAKYPKSPSGLNTESPKIPTSVLRSATKNFIPGLPVAGPAGLGLTQIFAGTMDDSQVGGSAMGSPSQPMPTFQPASAFTKMFNNGKSANSQTDAFQDPEASDFPDSNFSQTAQEVGEDMILDSQPAGNETQDPETQGVQLRFSQSQMHGFDTYLEQGQSATQASDLIEPTQDAGFKNFSPLKKRFVEPPASTVETVKPDEATQDTETAVSESPLVRRTGRLRRKADLIAAAARSRSPSGTPDGDDEDRDGMEGVETDEFGFGTTVTATATTATVTTAFTVMKEAAIKETKAKAQAAFDKKKSKAREMVDAEAEESEDEYAGLGGADGEDSEDEDQLLEEIIDDETKNTEADERKLAAMFADQERAADEKQVDKLFRDITTGMLRKRGADWDDLSDDDDGGEALRRLKRQKFAKMQRALFADERISKVAENPRNQAFLRAIEDVGSDDDMDFLFEPPPPPLGSGEDDSQDTQGSVVKEVTIIPDSQPQAGSERLAANARRTKDGKKPSNIGEIRESLSSLLEDQLRESSIIPATVLGSDDEDEEMMDDDAEVQVVDEPSTRRDSSSSDKENHNPRRRGMAINRAASKDSKVSDGAGRNRFAFAAAPTLTRASSSLLKGPGLLRRATTNSSLISAGSVSSSSSGTTTPKAKDTGTSGSLFGEDAKIKKTTTTSKRSGISYLARENERRTLLAENQARREARKIKGAVGRSKVVGELFGAGKFA</sequence>
<feature type="compositionally biased region" description="Basic and acidic residues" evidence="4">
    <location>
        <begin position="1240"/>
        <end position="1255"/>
    </location>
</feature>
<feature type="region of interest" description="Disordered" evidence="4">
    <location>
        <begin position="972"/>
        <end position="1032"/>
    </location>
</feature>
<feature type="compositionally biased region" description="Acidic residues" evidence="4">
    <location>
        <begin position="992"/>
        <end position="1002"/>
    </location>
</feature>
<feature type="compositionally biased region" description="Acidic residues" evidence="4">
    <location>
        <begin position="618"/>
        <end position="644"/>
    </location>
</feature>
<feature type="compositionally biased region" description="Acidic residues" evidence="4">
    <location>
        <begin position="925"/>
        <end position="941"/>
    </location>
</feature>
<feature type="compositionally biased region" description="Acidic residues" evidence="4">
    <location>
        <begin position="1009"/>
        <end position="1025"/>
    </location>
</feature>
<dbReference type="GO" id="GO:0007095">
    <property type="term" value="P:mitotic G2 DNA damage checkpoint signaling"/>
    <property type="evidence" value="ECO:0007669"/>
    <property type="project" value="TreeGrafter"/>
</dbReference>
<dbReference type="PANTHER" id="PTHR14396:SF10">
    <property type="entry name" value="CLASPIN"/>
    <property type="match status" value="1"/>
</dbReference>
<feature type="compositionally biased region" description="Basic and acidic residues" evidence="4">
    <location>
        <begin position="459"/>
        <end position="477"/>
    </location>
</feature>
<evidence type="ECO:0000256" key="2">
    <source>
        <dbReference type="ARBA" id="ARBA00022553"/>
    </source>
</evidence>
<dbReference type="Proteomes" id="UP001301769">
    <property type="component" value="Unassembled WGS sequence"/>
</dbReference>
<comment type="caution">
    <text evidence="6">The sequence shown here is derived from an EMBL/GenBank/DDBJ whole genome shotgun (WGS) entry which is preliminary data.</text>
</comment>
<feature type="region of interest" description="Disordered" evidence="4">
    <location>
        <begin position="275"/>
        <end position="357"/>
    </location>
</feature>
<reference evidence="6" key="2">
    <citation type="submission" date="2023-05" db="EMBL/GenBank/DDBJ databases">
        <authorList>
            <consortium name="Lawrence Berkeley National Laboratory"/>
            <person name="Steindorff A."/>
            <person name="Hensen N."/>
            <person name="Bonometti L."/>
            <person name="Westerberg I."/>
            <person name="Brannstrom I.O."/>
            <person name="Guillou S."/>
            <person name="Cros-Aarteil S."/>
            <person name="Calhoun S."/>
            <person name="Haridas S."/>
            <person name="Kuo A."/>
            <person name="Mondo S."/>
            <person name="Pangilinan J."/>
            <person name="Riley R."/>
            <person name="Labutti K."/>
            <person name="Andreopoulos B."/>
            <person name="Lipzen A."/>
            <person name="Chen C."/>
            <person name="Yanf M."/>
            <person name="Daum C."/>
            <person name="Ng V."/>
            <person name="Clum A."/>
            <person name="Ohm R."/>
            <person name="Martin F."/>
            <person name="Silar P."/>
            <person name="Natvig D."/>
            <person name="Lalanne C."/>
            <person name="Gautier V."/>
            <person name="Ament-Velasquez S.L."/>
            <person name="Kruys A."/>
            <person name="Hutchinson M.I."/>
            <person name="Powell A.J."/>
            <person name="Barry K."/>
            <person name="Miller A.N."/>
            <person name="Grigoriev I.V."/>
            <person name="Debuchy R."/>
            <person name="Gladieux P."/>
            <person name="Thoren M.H."/>
            <person name="Johannesson H."/>
        </authorList>
    </citation>
    <scope>NUCLEOTIDE SEQUENCE</scope>
    <source>
        <strain evidence="6">PSN293</strain>
    </source>
</reference>
<dbReference type="GO" id="GO:0005634">
    <property type="term" value="C:nucleus"/>
    <property type="evidence" value="ECO:0007669"/>
    <property type="project" value="UniProtKB-SubCell"/>
</dbReference>
<evidence type="ECO:0000256" key="3">
    <source>
        <dbReference type="ARBA" id="ARBA00023242"/>
    </source>
</evidence>
<feature type="domain" description="DNA replication checkpoint mediator MRC1" evidence="5">
    <location>
        <begin position="983"/>
        <end position="1121"/>
    </location>
</feature>
<evidence type="ECO:0000313" key="6">
    <source>
        <dbReference type="EMBL" id="KAK4211449.1"/>
    </source>
</evidence>
<feature type="compositionally biased region" description="Acidic residues" evidence="4">
    <location>
        <begin position="203"/>
        <end position="218"/>
    </location>
</feature>
<name>A0AAN7B5W2_9PEZI</name>
<feature type="compositionally biased region" description="Polar residues" evidence="4">
    <location>
        <begin position="1325"/>
        <end position="1339"/>
    </location>
</feature>
<feature type="region of interest" description="Disordered" evidence="4">
    <location>
        <begin position="1308"/>
        <end position="1359"/>
    </location>
</feature>
<feature type="compositionally biased region" description="Polar residues" evidence="4">
    <location>
        <begin position="738"/>
        <end position="777"/>
    </location>
</feature>
<feature type="compositionally biased region" description="Basic and acidic residues" evidence="4">
    <location>
        <begin position="541"/>
        <end position="564"/>
    </location>
</feature>
<keyword evidence="2" id="KW-0597">Phosphoprotein</keyword>
<feature type="compositionally biased region" description="Acidic residues" evidence="4">
    <location>
        <begin position="1220"/>
        <end position="1233"/>
    </location>
</feature>
<comment type="subcellular location">
    <subcellularLocation>
        <location evidence="1">Nucleus</location>
    </subcellularLocation>
</comment>
<dbReference type="InterPro" id="IPR018564">
    <property type="entry name" value="Repl_chkpnt_MRC1_dom"/>
</dbReference>
<accession>A0AAN7B5W2</accession>
<feature type="region of interest" description="Disordered" evidence="4">
    <location>
        <begin position="541"/>
        <end position="701"/>
    </location>
</feature>
<feature type="compositionally biased region" description="Low complexity" evidence="4">
    <location>
        <begin position="383"/>
        <end position="395"/>
    </location>
</feature>
<feature type="compositionally biased region" description="Basic and acidic residues" evidence="4">
    <location>
        <begin position="59"/>
        <end position="78"/>
    </location>
</feature>
<organism evidence="6 7">
    <name type="scientific">Rhypophila decipiens</name>
    <dbReference type="NCBI Taxonomy" id="261697"/>
    <lineage>
        <taxon>Eukaryota</taxon>
        <taxon>Fungi</taxon>
        <taxon>Dikarya</taxon>
        <taxon>Ascomycota</taxon>
        <taxon>Pezizomycotina</taxon>
        <taxon>Sordariomycetes</taxon>
        <taxon>Sordariomycetidae</taxon>
        <taxon>Sordariales</taxon>
        <taxon>Naviculisporaceae</taxon>
        <taxon>Rhypophila</taxon>
    </lineage>
</organism>
<keyword evidence="7" id="KW-1185">Reference proteome</keyword>
<feature type="region of interest" description="Disordered" evidence="4">
    <location>
        <begin position="1"/>
        <end position="29"/>
    </location>
</feature>
<feature type="compositionally biased region" description="Polar residues" evidence="4">
    <location>
        <begin position="79"/>
        <end position="89"/>
    </location>
</feature>
<dbReference type="PANTHER" id="PTHR14396">
    <property type="entry name" value="CLASPIN"/>
    <property type="match status" value="1"/>
</dbReference>
<feature type="compositionally biased region" description="Acidic residues" evidence="4">
    <location>
        <begin position="92"/>
        <end position="101"/>
    </location>
</feature>